<sequence length="187" mass="21150">MLCSRQNSVTEKLTSVSLKCHRDTFETKLHLQVCNGRKKILQNANTNIANKSIGLNKASRVFKIPSRTLRRRIASGNHQKVSGGKLPALGIENEKRLVRHIQKLEKAGFAPNRTTVRTLAYQFAEKLGLEKHFLGTKGKEKICAGYDWLRSSLERNHCLVVKGGGEGLSLARAREMLRREIKHFLSY</sequence>
<dbReference type="Pfam" id="PF05225">
    <property type="entry name" value="HTH_psq"/>
    <property type="match status" value="1"/>
</dbReference>
<feature type="domain" description="HTH psq-type" evidence="1">
    <location>
        <begin position="47"/>
        <end position="76"/>
    </location>
</feature>
<dbReference type="EMBL" id="JASPKY010000011">
    <property type="protein sequence ID" value="KAK9753712.1"/>
    <property type="molecule type" value="Genomic_DNA"/>
</dbReference>
<evidence type="ECO:0000259" key="1">
    <source>
        <dbReference type="Pfam" id="PF05225"/>
    </source>
</evidence>
<gene>
    <name evidence="2" type="ORF">QE152_g1832</name>
</gene>
<dbReference type="AlphaFoldDB" id="A0AAW1N7Z4"/>
<dbReference type="GO" id="GO:0003677">
    <property type="term" value="F:DNA binding"/>
    <property type="evidence" value="ECO:0007669"/>
    <property type="project" value="InterPro"/>
</dbReference>
<dbReference type="Gene3D" id="1.10.10.60">
    <property type="entry name" value="Homeodomain-like"/>
    <property type="match status" value="1"/>
</dbReference>
<evidence type="ECO:0000313" key="2">
    <source>
        <dbReference type="EMBL" id="KAK9753712.1"/>
    </source>
</evidence>
<dbReference type="Proteomes" id="UP001458880">
    <property type="component" value="Unassembled WGS sequence"/>
</dbReference>
<protein>
    <recommendedName>
        <fullName evidence="1">HTH psq-type domain-containing protein</fullName>
    </recommendedName>
</protein>
<organism evidence="2 3">
    <name type="scientific">Popillia japonica</name>
    <name type="common">Japanese beetle</name>
    <dbReference type="NCBI Taxonomy" id="7064"/>
    <lineage>
        <taxon>Eukaryota</taxon>
        <taxon>Metazoa</taxon>
        <taxon>Ecdysozoa</taxon>
        <taxon>Arthropoda</taxon>
        <taxon>Hexapoda</taxon>
        <taxon>Insecta</taxon>
        <taxon>Pterygota</taxon>
        <taxon>Neoptera</taxon>
        <taxon>Endopterygota</taxon>
        <taxon>Coleoptera</taxon>
        <taxon>Polyphaga</taxon>
        <taxon>Scarabaeiformia</taxon>
        <taxon>Scarabaeidae</taxon>
        <taxon>Rutelinae</taxon>
        <taxon>Popillia</taxon>
    </lineage>
</organism>
<reference evidence="2 3" key="1">
    <citation type="journal article" date="2024" name="BMC Genomics">
        <title>De novo assembly and annotation of Popillia japonica's genome with initial clues to its potential as an invasive pest.</title>
        <authorList>
            <person name="Cucini C."/>
            <person name="Boschi S."/>
            <person name="Funari R."/>
            <person name="Cardaioli E."/>
            <person name="Iannotti N."/>
            <person name="Marturano G."/>
            <person name="Paoli F."/>
            <person name="Bruttini M."/>
            <person name="Carapelli A."/>
            <person name="Frati F."/>
            <person name="Nardi F."/>
        </authorList>
    </citation>
    <scope>NUCLEOTIDE SEQUENCE [LARGE SCALE GENOMIC DNA]</scope>
    <source>
        <strain evidence="2">DMR45628</strain>
    </source>
</reference>
<name>A0AAW1N7Z4_POPJA</name>
<proteinExistence type="predicted"/>
<keyword evidence="3" id="KW-1185">Reference proteome</keyword>
<evidence type="ECO:0000313" key="3">
    <source>
        <dbReference type="Proteomes" id="UP001458880"/>
    </source>
</evidence>
<accession>A0AAW1N7Z4</accession>
<comment type="caution">
    <text evidence="2">The sequence shown here is derived from an EMBL/GenBank/DDBJ whole genome shotgun (WGS) entry which is preliminary data.</text>
</comment>
<dbReference type="InterPro" id="IPR007889">
    <property type="entry name" value="HTH_Psq"/>
</dbReference>